<dbReference type="InterPro" id="IPR043129">
    <property type="entry name" value="ATPase_NBD"/>
</dbReference>
<evidence type="ECO:0000313" key="5">
    <source>
        <dbReference type="EMBL" id="GMA19511.1"/>
    </source>
</evidence>
<dbReference type="EMBL" id="BSUJ01000001">
    <property type="protein sequence ID" value="GMA19511.1"/>
    <property type="molecule type" value="Genomic_DNA"/>
</dbReference>
<gene>
    <name evidence="5" type="ORF">GCM10025862_15320</name>
</gene>
<evidence type="ECO:0000256" key="1">
    <source>
        <dbReference type="ARBA" id="ARBA00009156"/>
    </source>
</evidence>
<dbReference type="SUPFAM" id="SSF53067">
    <property type="entry name" value="Actin-like ATPase domain"/>
    <property type="match status" value="1"/>
</dbReference>
<dbReference type="Gene3D" id="3.30.420.40">
    <property type="match status" value="1"/>
</dbReference>
<keyword evidence="2" id="KW-0808">Transferase</keyword>
<dbReference type="Pfam" id="PF00370">
    <property type="entry name" value="FGGY_N"/>
    <property type="match status" value="1"/>
</dbReference>
<accession>A0ABQ6HM13</accession>
<keyword evidence="3" id="KW-0418">Kinase</keyword>
<dbReference type="RefSeq" id="WP_284284421.1">
    <property type="nucleotide sequence ID" value="NZ_BSUJ01000001.1"/>
</dbReference>
<reference evidence="6" key="1">
    <citation type="journal article" date="2019" name="Int. J. Syst. Evol. Microbiol.">
        <title>The Global Catalogue of Microorganisms (GCM) 10K type strain sequencing project: providing services to taxonomists for standard genome sequencing and annotation.</title>
        <authorList>
            <consortium name="The Broad Institute Genomics Platform"/>
            <consortium name="The Broad Institute Genome Sequencing Center for Infectious Disease"/>
            <person name="Wu L."/>
            <person name="Ma J."/>
        </authorList>
    </citation>
    <scope>NUCLEOTIDE SEQUENCE [LARGE SCALE GENOMIC DNA]</scope>
    <source>
        <strain evidence="6">NBRC 105830</strain>
    </source>
</reference>
<proteinExistence type="inferred from homology"/>
<comment type="similarity">
    <text evidence="1">Belongs to the FGGY kinase family.</text>
</comment>
<protein>
    <recommendedName>
        <fullName evidence="4">Carbohydrate kinase FGGY N-terminal domain-containing protein</fullName>
    </recommendedName>
</protein>
<evidence type="ECO:0000259" key="4">
    <source>
        <dbReference type="Pfam" id="PF00370"/>
    </source>
</evidence>
<dbReference type="InterPro" id="IPR050406">
    <property type="entry name" value="FGGY_Carb_Kinase"/>
</dbReference>
<comment type="caution">
    <text evidence="5">The sequence shown here is derived from an EMBL/GenBank/DDBJ whole genome shotgun (WGS) entry which is preliminary data.</text>
</comment>
<feature type="domain" description="Carbohydrate kinase FGGY N-terminal" evidence="4">
    <location>
        <begin position="17"/>
        <end position="259"/>
    </location>
</feature>
<dbReference type="PANTHER" id="PTHR43095:SF2">
    <property type="entry name" value="GLUCONOKINASE"/>
    <property type="match status" value="1"/>
</dbReference>
<dbReference type="Proteomes" id="UP001157109">
    <property type="component" value="Unassembled WGS sequence"/>
</dbReference>
<organism evidence="5 6">
    <name type="scientific">Arsenicicoccus piscis</name>
    <dbReference type="NCBI Taxonomy" id="673954"/>
    <lineage>
        <taxon>Bacteria</taxon>
        <taxon>Bacillati</taxon>
        <taxon>Actinomycetota</taxon>
        <taxon>Actinomycetes</taxon>
        <taxon>Micrococcales</taxon>
        <taxon>Intrasporangiaceae</taxon>
        <taxon>Arsenicicoccus</taxon>
    </lineage>
</organism>
<evidence type="ECO:0000313" key="6">
    <source>
        <dbReference type="Proteomes" id="UP001157109"/>
    </source>
</evidence>
<evidence type="ECO:0000256" key="2">
    <source>
        <dbReference type="ARBA" id="ARBA00022679"/>
    </source>
</evidence>
<name>A0ABQ6HM13_9MICO</name>
<evidence type="ECO:0000256" key="3">
    <source>
        <dbReference type="ARBA" id="ARBA00022777"/>
    </source>
</evidence>
<keyword evidence="6" id="KW-1185">Reference proteome</keyword>
<dbReference type="PANTHER" id="PTHR43095">
    <property type="entry name" value="SUGAR KINASE"/>
    <property type="match status" value="1"/>
</dbReference>
<dbReference type="InterPro" id="IPR018484">
    <property type="entry name" value="FGGY_N"/>
</dbReference>
<sequence>MGQQFKVDLSNAVDPLVLAIDVGSTATRGCLYDATGTPVGTRHKVPHYFTNRADGTVVIDGNQVVDEIAEVLTSLAVSGLAGRIKAVALDTFASSLVAVDADGRALTPAITYADSRCGSYVDVLRERVDEHETHQRTGTRLHASYLPARLVWLKSEQPAVFERAATFLSLGEFVLQRLLGTTAAGVSTAAWTGLLDRHTGDWDEPMLAASGIDRGQLSPVVEATAPLYPQTATIASRWPALEGVPWFPPVSDGYAANLGSGATDDRLMVATMATSGALRVLVEGAPSPCRTGCGPTASVPTSRCSAVRSTTSAG</sequence>